<proteinExistence type="predicted"/>
<dbReference type="InterPro" id="IPR011004">
    <property type="entry name" value="Trimer_LpxA-like_sf"/>
</dbReference>
<gene>
    <name evidence="1" type="ORF">H0A68_14165</name>
</gene>
<dbReference type="RefSeq" id="WP_280634118.1">
    <property type="nucleotide sequence ID" value="NZ_JACCEW010000004.1"/>
</dbReference>
<dbReference type="Gene3D" id="2.160.10.10">
    <property type="entry name" value="Hexapeptide repeat proteins"/>
    <property type="match status" value="1"/>
</dbReference>
<dbReference type="PANTHER" id="PTHR23416">
    <property type="entry name" value="SIALIC ACID SYNTHASE-RELATED"/>
    <property type="match status" value="1"/>
</dbReference>
<name>A0A853FE95_9BURK</name>
<dbReference type="Proteomes" id="UP000580517">
    <property type="component" value="Unassembled WGS sequence"/>
</dbReference>
<dbReference type="Pfam" id="PF14602">
    <property type="entry name" value="Hexapep_2"/>
    <property type="match status" value="1"/>
</dbReference>
<evidence type="ECO:0000313" key="2">
    <source>
        <dbReference type="Proteomes" id="UP000580517"/>
    </source>
</evidence>
<dbReference type="GO" id="GO:0016746">
    <property type="term" value="F:acyltransferase activity"/>
    <property type="evidence" value="ECO:0007669"/>
    <property type="project" value="UniProtKB-KW"/>
</dbReference>
<keyword evidence="1" id="KW-0012">Acyltransferase</keyword>
<dbReference type="InterPro" id="IPR051159">
    <property type="entry name" value="Hexapeptide_acetyltransf"/>
</dbReference>
<sequence length="210" mass="22738">MRRFFLWRWLVTLAGIVRFGARIHPTAVLLGKFGLYKIDRGVKLGARLAASVSGNGCIHFGERVWIAADVEINTSTAVSIGPQTTVQRHCTLNGTVDIGEQCLLAPNVFISSGTHIFQAWPELTIREQEARYRSMSPGERPPGYDDKPVRIGRDCWLGANAVILPGVSLGEACVVGANSVVTKSFPRGSVIAGIPAKVISNRFPDLNGNL</sequence>
<keyword evidence="2" id="KW-1185">Reference proteome</keyword>
<organism evidence="1 2">
    <name type="scientific">Allopusillimonas soli</name>
    <dbReference type="NCBI Taxonomy" id="659016"/>
    <lineage>
        <taxon>Bacteria</taxon>
        <taxon>Pseudomonadati</taxon>
        <taxon>Pseudomonadota</taxon>
        <taxon>Betaproteobacteria</taxon>
        <taxon>Burkholderiales</taxon>
        <taxon>Alcaligenaceae</taxon>
        <taxon>Allopusillimonas</taxon>
    </lineage>
</organism>
<protein>
    <submittedName>
        <fullName evidence="1">Acyltransferase</fullName>
    </submittedName>
</protein>
<keyword evidence="1" id="KW-0808">Transferase</keyword>
<evidence type="ECO:0000313" key="1">
    <source>
        <dbReference type="EMBL" id="NYT38028.1"/>
    </source>
</evidence>
<dbReference type="InterPro" id="IPR001451">
    <property type="entry name" value="Hexapep"/>
</dbReference>
<dbReference type="SUPFAM" id="SSF51161">
    <property type="entry name" value="Trimeric LpxA-like enzymes"/>
    <property type="match status" value="1"/>
</dbReference>
<reference evidence="1 2" key="1">
    <citation type="submission" date="2020-07" db="EMBL/GenBank/DDBJ databases">
        <title>Taxonomic revisions and descriptions of new bacterial species based on genomic comparisons in the high-G+C-content subgroup of the family Alcaligenaceae.</title>
        <authorList>
            <person name="Szabo A."/>
            <person name="Felfoldi T."/>
        </authorList>
    </citation>
    <scope>NUCLEOTIDE SEQUENCE [LARGE SCALE GENOMIC DNA]</scope>
    <source>
        <strain evidence="1 2">DSM 25264</strain>
    </source>
</reference>
<dbReference type="CDD" id="cd04647">
    <property type="entry name" value="LbH_MAT_like"/>
    <property type="match status" value="1"/>
</dbReference>
<dbReference type="AlphaFoldDB" id="A0A853FE95"/>
<comment type="caution">
    <text evidence="1">The sequence shown here is derived from an EMBL/GenBank/DDBJ whole genome shotgun (WGS) entry which is preliminary data.</text>
</comment>
<dbReference type="EMBL" id="JACCEW010000004">
    <property type="protein sequence ID" value="NYT38028.1"/>
    <property type="molecule type" value="Genomic_DNA"/>
</dbReference>
<accession>A0A853FE95</accession>